<organism evidence="3 4">
    <name type="scientific">Nocardia abscessus</name>
    <dbReference type="NCBI Taxonomy" id="120957"/>
    <lineage>
        <taxon>Bacteria</taxon>
        <taxon>Bacillati</taxon>
        <taxon>Actinomycetota</taxon>
        <taxon>Actinomycetes</taxon>
        <taxon>Mycobacteriales</taxon>
        <taxon>Nocardiaceae</taxon>
        <taxon>Nocardia</taxon>
    </lineage>
</organism>
<dbReference type="Proteomes" id="UP000807309">
    <property type="component" value="Unassembled WGS sequence"/>
</dbReference>
<protein>
    <submittedName>
        <fullName evidence="3">DUF2510 domain-containing protein</fullName>
    </submittedName>
</protein>
<evidence type="ECO:0000259" key="2">
    <source>
        <dbReference type="Pfam" id="PF10708"/>
    </source>
</evidence>
<accession>A0ABS0C9W3</accession>
<feature type="region of interest" description="Disordered" evidence="1">
    <location>
        <begin position="1"/>
        <end position="38"/>
    </location>
</feature>
<keyword evidence="4" id="KW-1185">Reference proteome</keyword>
<dbReference type="EMBL" id="JADLRE010000014">
    <property type="protein sequence ID" value="MBF6227139.1"/>
    <property type="molecule type" value="Genomic_DNA"/>
</dbReference>
<reference evidence="3 4" key="1">
    <citation type="submission" date="2020-10" db="EMBL/GenBank/DDBJ databases">
        <title>Identification of Nocardia species via Next-generation sequencing and recognition of intraspecies genetic diversity.</title>
        <authorList>
            <person name="Li P."/>
            <person name="Li P."/>
            <person name="Lu B."/>
        </authorList>
    </citation>
    <scope>NUCLEOTIDE SEQUENCE [LARGE SCALE GENOMIC DNA]</scope>
    <source>
        <strain evidence="3 4">N-11</strain>
    </source>
</reference>
<evidence type="ECO:0000256" key="1">
    <source>
        <dbReference type="SAM" id="MobiDB-lite"/>
    </source>
</evidence>
<gene>
    <name evidence="3" type="ORF">IU470_18765</name>
</gene>
<evidence type="ECO:0000313" key="3">
    <source>
        <dbReference type="EMBL" id="MBF6227139.1"/>
    </source>
</evidence>
<dbReference type="Pfam" id="PF10708">
    <property type="entry name" value="DUF2510"/>
    <property type="match status" value="1"/>
</dbReference>
<dbReference type="RefSeq" id="WP_195034299.1">
    <property type="nucleotide sequence ID" value="NZ_JADLRE010000014.1"/>
</dbReference>
<evidence type="ECO:0000313" key="4">
    <source>
        <dbReference type="Proteomes" id="UP000807309"/>
    </source>
</evidence>
<dbReference type="InterPro" id="IPR018929">
    <property type="entry name" value="DUF2510"/>
</dbReference>
<comment type="caution">
    <text evidence="3">The sequence shown here is derived from an EMBL/GenBank/DDBJ whole genome shotgun (WGS) entry which is preliminary data.</text>
</comment>
<sequence length="58" mass="6541">MPARRSHSGTQDVRCRSRGQRGGFATTGPAHWYPDPADPDTLRWWNGSSWTEHTAPHP</sequence>
<name>A0ABS0C9W3_9NOCA</name>
<feature type="domain" description="DUF2510" evidence="2">
    <location>
        <begin position="32"/>
        <end position="58"/>
    </location>
</feature>
<proteinExistence type="predicted"/>